<sequence length="139" mass="14336">MKGHKAKTTKSSTLLTTELRKQGLKMVQDEMDPALGLGPMFTITALKQGTSNSDVAYRLYYAGEVCKVSAKHRNAVAKAKKKQSGNGALGLSLIAAGGVKNGSKLELVVDEASDHSSGSETGSDSSSDTSGSSVSGVND</sequence>
<keyword evidence="3" id="KW-1185">Reference proteome</keyword>
<reference evidence="2 3" key="1">
    <citation type="submission" date="2023-08" db="EMBL/GenBank/DDBJ databases">
        <title>Black Yeasts Isolated from many extreme environments.</title>
        <authorList>
            <person name="Coleine C."/>
            <person name="Stajich J.E."/>
            <person name="Selbmann L."/>
        </authorList>
    </citation>
    <scope>NUCLEOTIDE SEQUENCE [LARGE SCALE GENOMIC DNA]</scope>
    <source>
        <strain evidence="2 3">CCFEE 5792</strain>
    </source>
</reference>
<comment type="caution">
    <text evidence="2">The sequence shown here is derived from an EMBL/GenBank/DDBJ whole genome shotgun (WGS) entry which is preliminary data.</text>
</comment>
<dbReference type="GeneID" id="89970095"/>
<evidence type="ECO:0000313" key="3">
    <source>
        <dbReference type="Proteomes" id="UP001358417"/>
    </source>
</evidence>
<protein>
    <submittedName>
        <fullName evidence="2">Uncharacterized protein</fullName>
    </submittedName>
</protein>
<dbReference type="RefSeq" id="XP_064707042.1">
    <property type="nucleotide sequence ID" value="XM_064845497.1"/>
</dbReference>
<dbReference type="EMBL" id="JAVRRD010000011">
    <property type="protein sequence ID" value="KAK5053917.1"/>
    <property type="molecule type" value="Genomic_DNA"/>
</dbReference>
<organism evidence="2 3">
    <name type="scientific">Exophiala bonariae</name>
    <dbReference type="NCBI Taxonomy" id="1690606"/>
    <lineage>
        <taxon>Eukaryota</taxon>
        <taxon>Fungi</taxon>
        <taxon>Dikarya</taxon>
        <taxon>Ascomycota</taxon>
        <taxon>Pezizomycotina</taxon>
        <taxon>Eurotiomycetes</taxon>
        <taxon>Chaetothyriomycetidae</taxon>
        <taxon>Chaetothyriales</taxon>
        <taxon>Herpotrichiellaceae</taxon>
        <taxon>Exophiala</taxon>
    </lineage>
</organism>
<name>A0AAV9NGC4_9EURO</name>
<gene>
    <name evidence="2" type="ORF">LTR84_001879</name>
</gene>
<feature type="region of interest" description="Disordered" evidence="1">
    <location>
        <begin position="107"/>
        <end position="139"/>
    </location>
</feature>
<evidence type="ECO:0000313" key="2">
    <source>
        <dbReference type="EMBL" id="KAK5053917.1"/>
    </source>
</evidence>
<feature type="compositionally biased region" description="Low complexity" evidence="1">
    <location>
        <begin position="115"/>
        <end position="139"/>
    </location>
</feature>
<dbReference type="Proteomes" id="UP001358417">
    <property type="component" value="Unassembled WGS sequence"/>
</dbReference>
<accession>A0AAV9NGC4</accession>
<dbReference type="AlphaFoldDB" id="A0AAV9NGC4"/>
<proteinExistence type="predicted"/>
<evidence type="ECO:0000256" key="1">
    <source>
        <dbReference type="SAM" id="MobiDB-lite"/>
    </source>
</evidence>